<dbReference type="InterPro" id="IPR029063">
    <property type="entry name" value="SAM-dependent_MTases_sf"/>
</dbReference>
<reference evidence="2" key="1">
    <citation type="submission" date="2018-05" db="EMBL/GenBank/DDBJ databases">
        <authorList>
            <person name="Lanie J.A."/>
            <person name="Ng W.-L."/>
            <person name="Kazmierczak K.M."/>
            <person name="Andrzejewski T.M."/>
            <person name="Davidsen T.M."/>
            <person name="Wayne K.J."/>
            <person name="Tettelin H."/>
            <person name="Glass J.I."/>
            <person name="Rusch D."/>
            <person name="Podicherti R."/>
            <person name="Tsui H.-C.T."/>
            <person name="Winkler M.E."/>
        </authorList>
    </citation>
    <scope>NUCLEOTIDE SEQUENCE</scope>
</reference>
<dbReference type="InterPro" id="IPR041698">
    <property type="entry name" value="Methyltransf_25"/>
</dbReference>
<organism evidence="2">
    <name type="scientific">marine metagenome</name>
    <dbReference type="NCBI Taxonomy" id="408172"/>
    <lineage>
        <taxon>unclassified sequences</taxon>
        <taxon>metagenomes</taxon>
        <taxon>ecological metagenomes</taxon>
    </lineage>
</organism>
<accession>A0A381SVF1</accession>
<gene>
    <name evidence="2" type="ORF">METZ01_LOCUS59241</name>
</gene>
<evidence type="ECO:0000259" key="1">
    <source>
        <dbReference type="Pfam" id="PF13649"/>
    </source>
</evidence>
<dbReference type="Pfam" id="PF13649">
    <property type="entry name" value="Methyltransf_25"/>
    <property type="match status" value="1"/>
</dbReference>
<feature type="domain" description="Methyltransferase" evidence="1">
    <location>
        <begin position="70"/>
        <end position="157"/>
    </location>
</feature>
<dbReference type="Gene3D" id="3.40.50.150">
    <property type="entry name" value="Vaccinia Virus protein VP39"/>
    <property type="match status" value="1"/>
</dbReference>
<protein>
    <recommendedName>
        <fullName evidence="1">Methyltransferase domain-containing protein</fullName>
    </recommendedName>
</protein>
<evidence type="ECO:0000313" key="2">
    <source>
        <dbReference type="EMBL" id="SVA06387.1"/>
    </source>
</evidence>
<dbReference type="EMBL" id="UINC01003445">
    <property type="protein sequence ID" value="SVA06387.1"/>
    <property type="molecule type" value="Genomic_DNA"/>
</dbReference>
<dbReference type="SUPFAM" id="SSF53335">
    <property type="entry name" value="S-adenosyl-L-methionine-dependent methyltransferases"/>
    <property type="match status" value="1"/>
</dbReference>
<feature type="non-terminal residue" evidence="2">
    <location>
        <position position="1"/>
    </location>
</feature>
<name>A0A381SVF1_9ZZZZ</name>
<dbReference type="CDD" id="cd02440">
    <property type="entry name" value="AdoMet_MTases"/>
    <property type="match status" value="1"/>
</dbReference>
<proteinExistence type="predicted"/>
<sequence>VQDRRRYVGLSMRRRGDSGRVEDRSKGSGHSTFSDPGMLEFFSDSRRLPEDLYPSELRFLPWLASESKTILDVGCAVGGFADIWTHFAPEVSYVGSDVSPELIAAARRLRPSLRFEVGDASRGLPFDDRGFDVVQGLGWLHWEPRFADALREMWRMVDHRLFFDVRLARPGSGTIVGEQRLAFGTEGWDGETTTPYIVVDLVNFVDLLLALEPFRILAYGYLGEPDDLVIGIDGEVCFATFVLERSLVGGSTTGAWVDMPWNLPERPGLARSGALAEVVPEPDPPRC</sequence>
<dbReference type="AlphaFoldDB" id="A0A381SVF1"/>